<protein>
    <submittedName>
        <fullName evidence="10">Energy-coupling factor transporter ATPase</fullName>
    </submittedName>
</protein>
<reference evidence="10" key="2">
    <citation type="submission" date="2021-04" db="EMBL/GenBank/DDBJ databases">
        <authorList>
            <person name="Gilroy R."/>
        </authorList>
    </citation>
    <scope>NUCLEOTIDE SEQUENCE</scope>
    <source>
        <strain evidence="10">ChiSxjej3B15-572</strain>
    </source>
</reference>
<evidence type="ECO:0000256" key="7">
    <source>
        <dbReference type="ARBA" id="ARBA00022967"/>
    </source>
</evidence>
<evidence type="ECO:0000256" key="5">
    <source>
        <dbReference type="ARBA" id="ARBA00022741"/>
    </source>
</evidence>
<dbReference type="PROSITE" id="PS00211">
    <property type="entry name" value="ABC_TRANSPORTER_1"/>
    <property type="match status" value="1"/>
</dbReference>
<sequence length="278" mass="30652">MAIISIKDLTFTYPGNAEPTLSNISLDLPAGEWITIIGPNGSGKSTLARLIDGLLPLKQGQIVVDGIKVNEDNLHAIHQRIGFVFQNPDNQFVGTTVADDVAFGLENHQVPHDQMAFRIHQALDDVDMVPFADKEPAYLSGGQKQRVAIAGALSLRPKILIFDEATSMLDPKGRQKILKLLAHLKVKKGFTILAITHDPSEAVLGDKVMIIDQSHLVAYGPTSQIMGSSDLLRNHHLGLPFTTQLKEELQEHGLKVPKEYQSEEQMMTWLNQQLSSNK</sequence>
<reference evidence="10" key="1">
    <citation type="journal article" date="2021" name="PeerJ">
        <title>Extensive microbial diversity within the chicken gut microbiome revealed by metagenomics and culture.</title>
        <authorList>
            <person name="Gilroy R."/>
            <person name="Ravi A."/>
            <person name="Getino M."/>
            <person name="Pursley I."/>
            <person name="Horton D.L."/>
            <person name="Alikhan N.F."/>
            <person name="Baker D."/>
            <person name="Gharbi K."/>
            <person name="Hall N."/>
            <person name="Watson M."/>
            <person name="Adriaenssens E.M."/>
            <person name="Foster-Nyarko E."/>
            <person name="Jarju S."/>
            <person name="Secka A."/>
            <person name="Antonio M."/>
            <person name="Oren A."/>
            <person name="Chaudhuri R.R."/>
            <person name="La Ragione R."/>
            <person name="Hildebrand F."/>
            <person name="Pallen M.J."/>
        </authorList>
    </citation>
    <scope>NUCLEOTIDE SEQUENCE</scope>
    <source>
        <strain evidence="10">ChiSxjej3B15-572</strain>
    </source>
</reference>
<keyword evidence="8" id="KW-0472">Membrane</keyword>
<organism evidence="10 11">
    <name type="scientific">Candidatus Limosilactobacillus merdigallinarum</name>
    <dbReference type="NCBI Taxonomy" id="2838652"/>
    <lineage>
        <taxon>Bacteria</taxon>
        <taxon>Bacillati</taxon>
        <taxon>Bacillota</taxon>
        <taxon>Bacilli</taxon>
        <taxon>Lactobacillales</taxon>
        <taxon>Lactobacillaceae</taxon>
        <taxon>Limosilactobacillus</taxon>
    </lineage>
</organism>
<dbReference type="InterPro" id="IPR003439">
    <property type="entry name" value="ABC_transporter-like_ATP-bd"/>
</dbReference>
<dbReference type="PANTHER" id="PTHR43553">
    <property type="entry name" value="HEAVY METAL TRANSPORTER"/>
    <property type="match status" value="1"/>
</dbReference>
<dbReference type="InterPro" id="IPR027417">
    <property type="entry name" value="P-loop_NTPase"/>
</dbReference>
<comment type="similarity">
    <text evidence="2">Belongs to the ABC transporter superfamily.</text>
</comment>
<keyword evidence="5" id="KW-0547">Nucleotide-binding</keyword>
<comment type="subcellular location">
    <subcellularLocation>
        <location evidence="1">Cell membrane</location>
        <topology evidence="1">Peripheral membrane protein</topology>
    </subcellularLocation>
</comment>
<dbReference type="SMART" id="SM00382">
    <property type="entry name" value="AAA"/>
    <property type="match status" value="1"/>
</dbReference>
<feature type="domain" description="ABC transporter" evidence="9">
    <location>
        <begin position="4"/>
        <end position="238"/>
    </location>
</feature>
<dbReference type="GO" id="GO:0043190">
    <property type="term" value="C:ATP-binding cassette (ABC) transporter complex"/>
    <property type="evidence" value="ECO:0007669"/>
    <property type="project" value="TreeGrafter"/>
</dbReference>
<proteinExistence type="inferred from homology"/>
<evidence type="ECO:0000256" key="6">
    <source>
        <dbReference type="ARBA" id="ARBA00022840"/>
    </source>
</evidence>
<dbReference type="FunFam" id="3.40.50.300:FF:000224">
    <property type="entry name" value="Energy-coupling factor transporter ATP-binding protein EcfA"/>
    <property type="match status" value="1"/>
</dbReference>
<dbReference type="InterPro" id="IPR017871">
    <property type="entry name" value="ABC_transporter-like_CS"/>
</dbReference>
<evidence type="ECO:0000256" key="3">
    <source>
        <dbReference type="ARBA" id="ARBA00022448"/>
    </source>
</evidence>
<gene>
    <name evidence="10" type="ORF">H9856_00145</name>
</gene>
<keyword evidence="7" id="KW-1278">Translocase</keyword>
<dbReference type="Gene3D" id="3.40.50.300">
    <property type="entry name" value="P-loop containing nucleotide triphosphate hydrolases"/>
    <property type="match status" value="1"/>
</dbReference>
<dbReference type="InterPro" id="IPR030947">
    <property type="entry name" value="EcfA_1"/>
</dbReference>
<evidence type="ECO:0000313" key="10">
    <source>
        <dbReference type="EMBL" id="HIX34826.1"/>
    </source>
</evidence>
<evidence type="ECO:0000313" key="11">
    <source>
        <dbReference type="Proteomes" id="UP000824231"/>
    </source>
</evidence>
<evidence type="ECO:0000259" key="9">
    <source>
        <dbReference type="PROSITE" id="PS50893"/>
    </source>
</evidence>
<evidence type="ECO:0000256" key="4">
    <source>
        <dbReference type="ARBA" id="ARBA00022475"/>
    </source>
</evidence>
<keyword evidence="6" id="KW-0067">ATP-binding</keyword>
<dbReference type="InterPro" id="IPR050095">
    <property type="entry name" value="ECF_ABC_transporter_ATP-bd"/>
</dbReference>
<keyword evidence="3" id="KW-0813">Transport</keyword>
<dbReference type="PANTHER" id="PTHR43553:SF24">
    <property type="entry name" value="ENERGY-COUPLING FACTOR TRANSPORTER ATP-BINDING PROTEIN ECFA1"/>
    <property type="match status" value="1"/>
</dbReference>
<dbReference type="NCBIfam" id="NF010167">
    <property type="entry name" value="PRK13648.1"/>
    <property type="match status" value="1"/>
</dbReference>
<dbReference type="PROSITE" id="PS50893">
    <property type="entry name" value="ABC_TRANSPORTER_2"/>
    <property type="match status" value="1"/>
</dbReference>
<dbReference type="SUPFAM" id="SSF52540">
    <property type="entry name" value="P-loop containing nucleoside triphosphate hydrolases"/>
    <property type="match status" value="1"/>
</dbReference>
<dbReference type="InterPro" id="IPR003593">
    <property type="entry name" value="AAA+_ATPase"/>
</dbReference>
<dbReference type="AlphaFoldDB" id="A0A9D1VGX6"/>
<evidence type="ECO:0000256" key="2">
    <source>
        <dbReference type="ARBA" id="ARBA00005417"/>
    </source>
</evidence>
<dbReference type="Proteomes" id="UP000824231">
    <property type="component" value="Unassembled WGS sequence"/>
</dbReference>
<keyword evidence="4" id="KW-1003">Cell membrane</keyword>
<dbReference type="GO" id="GO:0005524">
    <property type="term" value="F:ATP binding"/>
    <property type="evidence" value="ECO:0007669"/>
    <property type="project" value="UniProtKB-KW"/>
</dbReference>
<evidence type="ECO:0000256" key="1">
    <source>
        <dbReference type="ARBA" id="ARBA00004202"/>
    </source>
</evidence>
<name>A0A9D1VGX6_9LACO</name>
<dbReference type="Pfam" id="PF00005">
    <property type="entry name" value="ABC_tran"/>
    <property type="match status" value="1"/>
</dbReference>
<dbReference type="GO" id="GO:0016887">
    <property type="term" value="F:ATP hydrolysis activity"/>
    <property type="evidence" value="ECO:0007669"/>
    <property type="project" value="InterPro"/>
</dbReference>
<dbReference type="InterPro" id="IPR015856">
    <property type="entry name" value="ABC_transpr_CbiO/EcfA_su"/>
</dbReference>
<dbReference type="CDD" id="cd03225">
    <property type="entry name" value="ABC_cobalt_CbiO_domain1"/>
    <property type="match status" value="1"/>
</dbReference>
<dbReference type="NCBIfam" id="TIGR04520">
    <property type="entry name" value="ECF_ATPase_1"/>
    <property type="match status" value="1"/>
</dbReference>
<comment type="caution">
    <text evidence="10">The sequence shown here is derived from an EMBL/GenBank/DDBJ whole genome shotgun (WGS) entry which is preliminary data.</text>
</comment>
<accession>A0A9D1VGX6</accession>
<evidence type="ECO:0000256" key="8">
    <source>
        <dbReference type="ARBA" id="ARBA00023136"/>
    </source>
</evidence>
<dbReference type="EMBL" id="DXFH01000001">
    <property type="protein sequence ID" value="HIX34826.1"/>
    <property type="molecule type" value="Genomic_DNA"/>
</dbReference>
<dbReference type="GO" id="GO:0042626">
    <property type="term" value="F:ATPase-coupled transmembrane transporter activity"/>
    <property type="evidence" value="ECO:0007669"/>
    <property type="project" value="TreeGrafter"/>
</dbReference>